<dbReference type="GO" id="GO:0006955">
    <property type="term" value="P:immune response"/>
    <property type="evidence" value="ECO:0007669"/>
    <property type="project" value="TreeGrafter"/>
</dbReference>
<evidence type="ECO:0008006" key="3">
    <source>
        <dbReference type="Google" id="ProtNLM"/>
    </source>
</evidence>
<proteinExistence type="predicted"/>
<reference evidence="1" key="1">
    <citation type="submission" date="2023-07" db="EMBL/GenBank/DDBJ databases">
        <title>Chromosome-level Genome Assembly of Striped Snakehead (Channa striata).</title>
        <authorList>
            <person name="Liu H."/>
        </authorList>
    </citation>
    <scope>NUCLEOTIDE SEQUENCE</scope>
    <source>
        <strain evidence="1">Gz</strain>
        <tissue evidence="1">Muscle</tissue>
    </source>
</reference>
<dbReference type="SUPFAM" id="SSF52540">
    <property type="entry name" value="P-loop containing nucleoside triphosphate hydrolases"/>
    <property type="match status" value="1"/>
</dbReference>
<dbReference type="PANTHER" id="PTHR14241">
    <property type="entry name" value="INTERFERON-INDUCED PROTEIN 44"/>
    <property type="match status" value="1"/>
</dbReference>
<dbReference type="InterPro" id="IPR027417">
    <property type="entry name" value="P-loop_NTPase"/>
</dbReference>
<comment type="caution">
    <text evidence="1">The sequence shown here is derived from an EMBL/GenBank/DDBJ whole genome shotgun (WGS) entry which is preliminary data.</text>
</comment>
<name>A0AA88M9J4_CHASR</name>
<dbReference type="Gene3D" id="3.40.50.300">
    <property type="entry name" value="P-loop containing nucleotide triphosphate hydrolases"/>
    <property type="match status" value="1"/>
</dbReference>
<organism evidence="1 2">
    <name type="scientific">Channa striata</name>
    <name type="common">Snakehead murrel</name>
    <name type="synonym">Ophicephalus striatus</name>
    <dbReference type="NCBI Taxonomy" id="64152"/>
    <lineage>
        <taxon>Eukaryota</taxon>
        <taxon>Metazoa</taxon>
        <taxon>Chordata</taxon>
        <taxon>Craniata</taxon>
        <taxon>Vertebrata</taxon>
        <taxon>Euteleostomi</taxon>
        <taxon>Actinopterygii</taxon>
        <taxon>Neopterygii</taxon>
        <taxon>Teleostei</taxon>
        <taxon>Neoteleostei</taxon>
        <taxon>Acanthomorphata</taxon>
        <taxon>Anabantaria</taxon>
        <taxon>Anabantiformes</taxon>
        <taxon>Channoidei</taxon>
        <taxon>Channidae</taxon>
        <taxon>Channa</taxon>
    </lineage>
</organism>
<dbReference type="AlphaFoldDB" id="A0AA88M9J4"/>
<dbReference type="EMBL" id="JAUPFM010000013">
    <property type="protein sequence ID" value="KAK2833580.1"/>
    <property type="molecule type" value="Genomic_DNA"/>
</dbReference>
<keyword evidence="2" id="KW-1185">Reference proteome</keyword>
<accession>A0AA88M9J4</accession>
<protein>
    <recommendedName>
        <fullName evidence="3">Interferon-induced protein 44-like</fullName>
    </recommendedName>
</protein>
<gene>
    <name evidence="1" type="ORF">Q5P01_017469</name>
</gene>
<dbReference type="Proteomes" id="UP001187415">
    <property type="component" value="Unassembled WGS sequence"/>
</dbReference>
<dbReference type="PANTHER" id="PTHR14241:SF1">
    <property type="entry name" value="INTERFERON-INDUCED PROTEIN 44-RELATED"/>
    <property type="match status" value="1"/>
</dbReference>
<evidence type="ECO:0000313" key="1">
    <source>
        <dbReference type="EMBL" id="KAK2833580.1"/>
    </source>
</evidence>
<evidence type="ECO:0000313" key="2">
    <source>
        <dbReference type="Proteomes" id="UP001187415"/>
    </source>
</evidence>
<sequence length="285" mass="31918">MGGSLFSQPWRAVPQSKESLDFVKSYQPKNKQVKHLRILLHGPVGAGKSSFISSVDSVLQGRVTCRALPDATSGGSFTTRYKTYKISNTDQETFYPFIFNDIMGFEPNAHSGVHVEDIKLALMGHVKEDYKFIPGNRLTKNDIGFNSSPTLDDKVHVLVSVLPANTASVLEDDVVKKMRDVRLAASDMGIPQITLLTKTNEACPKVKENIKNTYTSKYLKQKVDQLHVRLGIPKNCIFLVENYSVKNQMNDDMDAQILCALRQMIEFGEDYINHLHDGCTDETDS</sequence>